<accession>A0A383WB24</accession>
<dbReference type="Proteomes" id="UP000256970">
    <property type="component" value="Unassembled WGS sequence"/>
</dbReference>
<keyword evidence="6" id="KW-0206">Cytoskeleton</keyword>
<sequence length="293" mass="33128">MLHYSTPMPTSPHKIVTPLMPGKLTESPNRYTSPIRGSSQQAFKVMGPTAKLEHVAERFSAFYTDLEQEKQQRKIEESSRHQSMAESVAKLEKSFEAEVKRRTESDRQLQTHFDSEVKSLQDKLNSSYAELSGAFKTSLEGLARTVQDLHAIIKEEREQRRTDIEHLASSLVGKVNECVGAIDEERVARVEMETKTVRQVGQDLLRLQERLEAEKSTRDGDINQLRAEIHEVLGNRNISDEKFQAVVLDEIAALKNAVAAEREERVAEDDEIVAAVNDYTRALQDGLRILANS</sequence>
<evidence type="ECO:0008006" key="10">
    <source>
        <dbReference type="Google" id="ProtNLM"/>
    </source>
</evidence>
<reference evidence="8 9" key="1">
    <citation type="submission" date="2016-10" db="EMBL/GenBank/DDBJ databases">
        <authorList>
            <person name="Cai Z."/>
        </authorList>
    </citation>
    <scope>NUCLEOTIDE SEQUENCE [LARGE SCALE GENOMIC DNA]</scope>
</reference>
<dbReference type="GO" id="GO:0005874">
    <property type="term" value="C:microtubule"/>
    <property type="evidence" value="ECO:0007669"/>
    <property type="project" value="UniProtKB-KW"/>
</dbReference>
<dbReference type="PANTHER" id="PTHR40412">
    <property type="entry name" value="SF-ASSEMBLIN"/>
    <property type="match status" value="1"/>
</dbReference>
<evidence type="ECO:0000256" key="7">
    <source>
        <dbReference type="SAM" id="MobiDB-lite"/>
    </source>
</evidence>
<organism evidence="8 9">
    <name type="scientific">Tetradesmus obliquus</name>
    <name type="common">Green alga</name>
    <name type="synonym">Acutodesmus obliquus</name>
    <dbReference type="NCBI Taxonomy" id="3088"/>
    <lineage>
        <taxon>Eukaryota</taxon>
        <taxon>Viridiplantae</taxon>
        <taxon>Chlorophyta</taxon>
        <taxon>core chlorophytes</taxon>
        <taxon>Chlorophyceae</taxon>
        <taxon>CS clade</taxon>
        <taxon>Sphaeropleales</taxon>
        <taxon>Scenedesmaceae</taxon>
        <taxon>Tetradesmus</taxon>
    </lineage>
</organism>
<name>A0A383WB24_TETOB</name>
<dbReference type="AlphaFoldDB" id="A0A383WB24"/>
<dbReference type="PRINTS" id="PR01799">
    <property type="entry name" value="SFASSEMBLIN"/>
</dbReference>
<dbReference type="GO" id="GO:0005200">
    <property type="term" value="F:structural constituent of cytoskeleton"/>
    <property type="evidence" value="ECO:0007669"/>
    <property type="project" value="InterPro"/>
</dbReference>
<evidence type="ECO:0000256" key="6">
    <source>
        <dbReference type="ARBA" id="ARBA00023212"/>
    </source>
</evidence>
<dbReference type="PANTHER" id="PTHR40412:SF1">
    <property type="entry name" value="SF-ASSEMBLIN"/>
    <property type="match status" value="1"/>
</dbReference>
<comment type="subcellular location">
    <subcellularLocation>
        <location evidence="1">Cytoplasm</location>
        <location evidence="1">Cytoskeleton</location>
    </subcellularLocation>
</comment>
<evidence type="ECO:0000313" key="9">
    <source>
        <dbReference type="Proteomes" id="UP000256970"/>
    </source>
</evidence>
<comment type="similarity">
    <text evidence="2">Belongs to the SF-assemblin family.</text>
</comment>
<dbReference type="STRING" id="3088.A0A383WB24"/>
<evidence type="ECO:0000313" key="8">
    <source>
        <dbReference type="EMBL" id="SZX74214.1"/>
    </source>
</evidence>
<evidence type="ECO:0000256" key="4">
    <source>
        <dbReference type="ARBA" id="ARBA00022701"/>
    </source>
</evidence>
<keyword evidence="3" id="KW-0963">Cytoplasm</keyword>
<keyword evidence="5" id="KW-0175">Coiled coil</keyword>
<protein>
    <recommendedName>
        <fullName evidence="10">SF-assemblin</fullName>
    </recommendedName>
</protein>
<keyword evidence="4" id="KW-0493">Microtubule</keyword>
<proteinExistence type="inferred from homology"/>
<evidence type="ECO:0000256" key="5">
    <source>
        <dbReference type="ARBA" id="ARBA00023054"/>
    </source>
</evidence>
<dbReference type="InterPro" id="IPR008374">
    <property type="entry name" value="SF_assemblin/giardin_b"/>
</dbReference>
<dbReference type="OrthoDB" id="436841at2759"/>
<gene>
    <name evidence="8" type="ORF">BQ4739_LOCUS14457</name>
</gene>
<keyword evidence="9" id="KW-1185">Reference proteome</keyword>
<dbReference type="EMBL" id="FNXT01001208">
    <property type="protein sequence ID" value="SZX74214.1"/>
    <property type="molecule type" value="Genomic_DNA"/>
</dbReference>
<evidence type="ECO:0000256" key="1">
    <source>
        <dbReference type="ARBA" id="ARBA00004245"/>
    </source>
</evidence>
<feature type="region of interest" description="Disordered" evidence="7">
    <location>
        <begin position="1"/>
        <end position="22"/>
    </location>
</feature>
<dbReference type="Pfam" id="PF06705">
    <property type="entry name" value="SF-assemblin"/>
    <property type="match status" value="1"/>
</dbReference>
<evidence type="ECO:0000256" key="3">
    <source>
        <dbReference type="ARBA" id="ARBA00022490"/>
    </source>
</evidence>
<evidence type="ECO:0000256" key="2">
    <source>
        <dbReference type="ARBA" id="ARBA00005678"/>
    </source>
</evidence>